<dbReference type="AlphaFoldDB" id="A0A060M088"/>
<evidence type="ECO:0000313" key="3">
    <source>
        <dbReference type="Proteomes" id="UP000027142"/>
    </source>
</evidence>
<evidence type="ECO:0000313" key="2">
    <source>
        <dbReference type="EMBL" id="AIC95435.1"/>
    </source>
</evidence>
<evidence type="ECO:0000259" key="1">
    <source>
        <dbReference type="Pfam" id="PF12708"/>
    </source>
</evidence>
<dbReference type="OrthoDB" id="6502305at2"/>
<accession>A0A060M088</accession>
<dbReference type="STRING" id="1246626.BleG1_2871"/>
<reference evidence="2 3" key="1">
    <citation type="journal article" date="2014" name="Gene">
        <title>A comparative genomic analysis of the alkalitolerant soil bacterium Bacillus lehensis G1.</title>
        <authorList>
            <person name="Noor Y.M."/>
            <person name="Samsulrizal N.H."/>
            <person name="Jema'on N.A."/>
            <person name="Low K.O."/>
            <person name="Ramli A.N."/>
            <person name="Alias N.I."/>
            <person name="Damis S.I."/>
            <person name="Fuzi S.F."/>
            <person name="Isa M.N."/>
            <person name="Murad A.M."/>
            <person name="Raih M.F."/>
            <person name="Bakar F.D."/>
            <person name="Najimudin N."/>
            <person name="Mahadi N.M."/>
            <person name="Illias R.M."/>
        </authorList>
    </citation>
    <scope>NUCLEOTIDE SEQUENCE [LARGE SCALE GENOMIC DNA]</scope>
    <source>
        <strain evidence="2 3">G1</strain>
    </source>
</reference>
<protein>
    <recommendedName>
        <fullName evidence="1">Rhamnogalacturonase A/B/Epimerase-like pectate lyase domain-containing protein</fullName>
    </recommendedName>
</protein>
<dbReference type="Gene3D" id="2.60.120.260">
    <property type="entry name" value="Galactose-binding domain-like"/>
    <property type="match status" value="1"/>
</dbReference>
<dbReference type="Gene3D" id="2.160.20.10">
    <property type="entry name" value="Single-stranded right-handed beta-helix, Pectin lyase-like"/>
    <property type="match status" value="1"/>
</dbReference>
<keyword evidence="3" id="KW-1185">Reference proteome</keyword>
<dbReference type="RefSeq" id="WP_038482270.1">
    <property type="nucleotide sequence ID" value="NZ_CP003923.1"/>
</dbReference>
<dbReference type="InterPro" id="IPR012334">
    <property type="entry name" value="Pectin_lyas_fold"/>
</dbReference>
<dbReference type="InterPro" id="IPR011050">
    <property type="entry name" value="Pectin_lyase_fold/virulence"/>
</dbReference>
<dbReference type="PATRIC" id="fig|1246626.3.peg.2859"/>
<organism evidence="2 3">
    <name type="scientific">Shouchella lehensis G1</name>
    <dbReference type="NCBI Taxonomy" id="1246626"/>
    <lineage>
        <taxon>Bacteria</taxon>
        <taxon>Bacillati</taxon>
        <taxon>Bacillota</taxon>
        <taxon>Bacilli</taxon>
        <taxon>Bacillales</taxon>
        <taxon>Bacillaceae</taxon>
        <taxon>Shouchella</taxon>
    </lineage>
</organism>
<dbReference type="HOGENOM" id="CLU_379325_0_0_9"/>
<dbReference type="EMBL" id="CP003923">
    <property type="protein sequence ID" value="AIC95435.1"/>
    <property type="molecule type" value="Genomic_DNA"/>
</dbReference>
<feature type="domain" description="Rhamnogalacturonase A/B/Epimerase-like pectate lyase" evidence="1">
    <location>
        <begin position="125"/>
        <end position="339"/>
    </location>
</feature>
<proteinExistence type="predicted"/>
<gene>
    <name evidence="2" type="ORF">BleG1_2871</name>
</gene>
<dbReference type="Proteomes" id="UP000027142">
    <property type="component" value="Chromosome"/>
</dbReference>
<sequence>MSNLPLTINEEVYKRLNDIRDLKELSRIARDRSLSAEEKARLAEIASNLTREQVKAALDEGDQLQEVLMLRVDPETHETLPTAADMIQKMQGRNTVQLVENADSILKEVMRTDAEFRVRGLNPLQYGAKGDGETDDTDVLQSLINLMGDSGCLYLPPGYRFLVRHLRVPFKHFTIEGAGELVQKANHGSAVAFEALLYISGNHFTGRQFKIDGNQWEYDDRFQRYGIEFRNVHHHSLDHVTVTDTISVGIVLFDCLEWSWTDVDSSEGASLGLQVIQSSRGKFTNSEFNRNGYGFQQRFIPTNEIVRGLSGFGVAIRFRSSDLTFINCKSNENGRDGFNVNQGSHNIKFIGCECNHNNDGNFTVASDPAEGGSNRPGGGEACYDLSYVDCNAENAWTSGLAIYHPAHNVQVIGGRYFNNFRVAGQRADTIDFYNGIFVAAGSKAFVARAVYCYDDRQTAKVTAVNGTRITVSKWTTGKLNTYPKLSLYSPQGVLKRFFKLVGETSSTITVEVLPHSSDLSDIRAGDLITQAVQPYGLFLEGSAEGEIDVTGYGNPGFRTVRTSPAPFAPFGGRFKIMNSDTDHVNHLRNGGFDNDNDTITNWTPVNCNIRTATERVRSGKSMRIEITGTNGYAQASTIHDVTPFRGAWARFAGWVYSESENVSIILAYVTPTSTPQSEDKHNGMGWNFLECWTYIPENATGIRPRVRGTQGTVFNADNLVLTTQIPKNNA</sequence>
<dbReference type="InterPro" id="IPR024535">
    <property type="entry name" value="RHGA/B-epi-like_pectate_lyase"/>
</dbReference>
<dbReference type="Pfam" id="PF12708">
    <property type="entry name" value="Pect-lyase_RHGA_epim"/>
    <property type="match status" value="1"/>
</dbReference>
<dbReference type="KEGG" id="ble:BleG1_2871"/>
<dbReference type="SUPFAM" id="SSF51126">
    <property type="entry name" value="Pectin lyase-like"/>
    <property type="match status" value="1"/>
</dbReference>
<name>A0A060M088_9BACI</name>